<protein>
    <submittedName>
        <fullName evidence="2">Uncharacterized protein</fullName>
    </submittedName>
</protein>
<sequence length="56" mass="6104">MCRLCNGRKSIHQDARVGTIFRACPNCCTESGGLTDVIKHLEALIAKMKTRVTQGA</sequence>
<dbReference type="Proteomes" id="UP000435910">
    <property type="component" value="Unassembled WGS sequence"/>
</dbReference>
<dbReference type="EMBL" id="NILC01000030">
    <property type="protein sequence ID" value="TWL21869.1"/>
    <property type="molecule type" value="Genomic_DNA"/>
</dbReference>
<name>A0A8B5Y788_BACLI</name>
<evidence type="ECO:0000313" key="2">
    <source>
        <dbReference type="EMBL" id="TWL21869.1"/>
    </source>
</evidence>
<organism evidence="2 3">
    <name type="scientific">Bacillus licheniformis</name>
    <dbReference type="NCBI Taxonomy" id="1402"/>
    <lineage>
        <taxon>Bacteria</taxon>
        <taxon>Bacillati</taxon>
        <taxon>Bacillota</taxon>
        <taxon>Bacilli</taxon>
        <taxon>Bacillales</taxon>
        <taxon>Bacillaceae</taxon>
        <taxon>Bacillus</taxon>
    </lineage>
</organism>
<reference evidence="1 4" key="2">
    <citation type="submission" date="2020-12" db="EMBL/GenBank/DDBJ databases">
        <title>FDA dAtabase for Regulatory Grade micrObial Sequences (FDA-ARGOS): Supporting development and validation of Infectious Disease Dx tests.</title>
        <authorList>
            <person name="Nelson B."/>
            <person name="Plummer A."/>
            <person name="Tallon L."/>
            <person name="Sadzewicz L."/>
            <person name="Zhao X."/>
            <person name="Boylan J."/>
            <person name="Ott S."/>
            <person name="Bowen H."/>
            <person name="Vavikolanu K."/>
            <person name="Mehta A."/>
            <person name="Aluvathingal J."/>
            <person name="Nadendla S."/>
            <person name="Myers T."/>
            <person name="Yan Y."/>
            <person name="Sichtig H."/>
        </authorList>
    </citation>
    <scope>NUCLEOTIDE SEQUENCE [LARGE SCALE GENOMIC DNA]</scope>
    <source>
        <strain evidence="1 4">FDAARGOS_923</strain>
    </source>
</reference>
<reference evidence="2 3" key="1">
    <citation type="submission" date="2019-06" db="EMBL/GenBank/DDBJ databases">
        <title>Genome sequence analysis of &gt;100 Bacillus licheniformis strains suggests intrinsic resistance to this species.</title>
        <authorList>
            <person name="Wels M."/>
            <person name="Siezen R.J."/>
            <person name="Johansen E."/>
            <person name="Stuer-Lauridsen B."/>
            <person name="Bjerre K."/>
            <person name="Nielsen B.K.K."/>
        </authorList>
    </citation>
    <scope>NUCLEOTIDE SEQUENCE [LARGE SCALE GENOMIC DNA]</scope>
    <source>
        <strain evidence="2 3">BAC-16736</strain>
    </source>
</reference>
<proteinExistence type="predicted"/>
<dbReference type="AlphaFoldDB" id="A0A8B5Y788"/>
<evidence type="ECO:0000313" key="3">
    <source>
        <dbReference type="Proteomes" id="UP000435910"/>
    </source>
</evidence>
<dbReference type="GeneID" id="92862094"/>
<evidence type="ECO:0000313" key="4">
    <source>
        <dbReference type="Proteomes" id="UP000595038"/>
    </source>
</evidence>
<dbReference type="EMBL" id="CP065647">
    <property type="protein sequence ID" value="QPR72127.1"/>
    <property type="molecule type" value="Genomic_DNA"/>
</dbReference>
<dbReference type="RefSeq" id="WP_003180796.1">
    <property type="nucleotide sequence ID" value="NZ_BEXU01000022.1"/>
</dbReference>
<evidence type="ECO:0000313" key="1">
    <source>
        <dbReference type="EMBL" id="QPR72127.1"/>
    </source>
</evidence>
<dbReference type="Proteomes" id="UP000595038">
    <property type="component" value="Chromosome"/>
</dbReference>
<accession>A0A8B5Y788</accession>
<gene>
    <name evidence="2" type="ORF">CHCC16736_0332</name>
    <name evidence="1" type="ORF">I6G80_20290</name>
</gene>